<comment type="similarity">
    <text evidence="2 7">Belongs to the ExbD/TolR family.</text>
</comment>
<keyword evidence="6 8" id="KW-0472">Membrane</keyword>
<dbReference type="InterPro" id="IPR003400">
    <property type="entry name" value="ExbD"/>
</dbReference>
<name>A0A7C4U8K3_UNCW3</name>
<protein>
    <submittedName>
        <fullName evidence="9">Biopolymer transporter ExbD</fullName>
    </submittedName>
</protein>
<dbReference type="Pfam" id="PF02472">
    <property type="entry name" value="ExbD"/>
    <property type="match status" value="1"/>
</dbReference>
<evidence type="ECO:0000256" key="7">
    <source>
        <dbReference type="RuleBase" id="RU003879"/>
    </source>
</evidence>
<dbReference type="Gene3D" id="3.30.420.270">
    <property type="match status" value="1"/>
</dbReference>
<accession>A0A7C4U8K3</accession>
<keyword evidence="7" id="KW-0813">Transport</keyword>
<evidence type="ECO:0000256" key="2">
    <source>
        <dbReference type="ARBA" id="ARBA00005811"/>
    </source>
</evidence>
<keyword evidence="7" id="KW-0653">Protein transport</keyword>
<keyword evidence="5 8" id="KW-1133">Transmembrane helix</keyword>
<keyword evidence="3" id="KW-1003">Cell membrane</keyword>
<sequence>MKIKFREEEKATIPTASTADIAFLLIIFFMVTTTFRQDTGLKIILPEAEAAKKIPTKNLSRIWISEEGIVSIDDVLVPIPKISQIMSKKKQINPDIIISVQCDKSTRYTDVEKVFNQLVEAGLLKISLATERKRG</sequence>
<feature type="transmembrane region" description="Helical" evidence="8">
    <location>
        <begin position="12"/>
        <end position="31"/>
    </location>
</feature>
<comment type="caution">
    <text evidence="9">The sequence shown here is derived from an EMBL/GenBank/DDBJ whole genome shotgun (WGS) entry which is preliminary data.</text>
</comment>
<dbReference type="GO" id="GO:0005886">
    <property type="term" value="C:plasma membrane"/>
    <property type="evidence" value="ECO:0007669"/>
    <property type="project" value="UniProtKB-SubCell"/>
</dbReference>
<gene>
    <name evidence="9" type="ORF">ENV67_06645</name>
</gene>
<reference evidence="9" key="1">
    <citation type="journal article" date="2020" name="mSystems">
        <title>Genome- and Community-Level Interaction Insights into Carbon Utilization and Element Cycling Functions of Hydrothermarchaeota in Hydrothermal Sediment.</title>
        <authorList>
            <person name="Zhou Z."/>
            <person name="Liu Y."/>
            <person name="Xu W."/>
            <person name="Pan J."/>
            <person name="Luo Z.H."/>
            <person name="Li M."/>
        </authorList>
    </citation>
    <scope>NUCLEOTIDE SEQUENCE [LARGE SCALE GENOMIC DNA]</scope>
    <source>
        <strain evidence="9">SpSt-780</strain>
    </source>
</reference>
<organism evidence="9">
    <name type="scientific">candidate division WOR-3 bacterium</name>
    <dbReference type="NCBI Taxonomy" id="2052148"/>
    <lineage>
        <taxon>Bacteria</taxon>
        <taxon>Bacteria division WOR-3</taxon>
    </lineage>
</organism>
<evidence type="ECO:0000313" key="9">
    <source>
        <dbReference type="EMBL" id="HGW92199.1"/>
    </source>
</evidence>
<dbReference type="AlphaFoldDB" id="A0A7C4U8K3"/>
<dbReference type="EMBL" id="DTHG01000083">
    <property type="protein sequence ID" value="HGW92199.1"/>
    <property type="molecule type" value="Genomic_DNA"/>
</dbReference>
<evidence type="ECO:0000256" key="6">
    <source>
        <dbReference type="ARBA" id="ARBA00023136"/>
    </source>
</evidence>
<evidence type="ECO:0000256" key="5">
    <source>
        <dbReference type="ARBA" id="ARBA00022989"/>
    </source>
</evidence>
<evidence type="ECO:0000256" key="8">
    <source>
        <dbReference type="SAM" id="Phobius"/>
    </source>
</evidence>
<evidence type="ECO:0000256" key="1">
    <source>
        <dbReference type="ARBA" id="ARBA00004162"/>
    </source>
</evidence>
<dbReference type="PANTHER" id="PTHR30558:SF3">
    <property type="entry name" value="BIOPOLYMER TRANSPORT PROTEIN EXBD-RELATED"/>
    <property type="match status" value="1"/>
</dbReference>
<keyword evidence="4 7" id="KW-0812">Transmembrane</keyword>
<comment type="subcellular location">
    <subcellularLocation>
        <location evidence="1">Cell membrane</location>
        <topology evidence="1">Single-pass membrane protein</topology>
    </subcellularLocation>
    <subcellularLocation>
        <location evidence="7">Cell membrane</location>
        <topology evidence="7">Single-pass type II membrane protein</topology>
    </subcellularLocation>
</comment>
<dbReference type="GO" id="GO:0022857">
    <property type="term" value="F:transmembrane transporter activity"/>
    <property type="evidence" value="ECO:0007669"/>
    <property type="project" value="InterPro"/>
</dbReference>
<evidence type="ECO:0000256" key="3">
    <source>
        <dbReference type="ARBA" id="ARBA00022475"/>
    </source>
</evidence>
<evidence type="ECO:0000256" key="4">
    <source>
        <dbReference type="ARBA" id="ARBA00022692"/>
    </source>
</evidence>
<proteinExistence type="inferred from homology"/>
<dbReference type="GO" id="GO:0015031">
    <property type="term" value="P:protein transport"/>
    <property type="evidence" value="ECO:0007669"/>
    <property type="project" value="UniProtKB-KW"/>
</dbReference>
<dbReference type="PANTHER" id="PTHR30558">
    <property type="entry name" value="EXBD MEMBRANE COMPONENT OF PMF-DRIVEN MACROMOLECULE IMPORT SYSTEM"/>
    <property type="match status" value="1"/>
</dbReference>